<evidence type="ECO:0000313" key="2">
    <source>
        <dbReference type="EMBL" id="CAG8475894.1"/>
    </source>
</evidence>
<keyword evidence="3" id="KW-1185">Reference proteome</keyword>
<dbReference type="OrthoDB" id="10596270at2759"/>
<sequence length="554" mass="62166">MGSTSSTDYKYSLYTVKNQEQEENNEVMNTVNVNGKEFEKKEKRELTGNNCEGRHEIDKSMSPITDVKLDSSDNGNNFIRIPSISMSSSLTPISSPPPPSTNIANTTPPTALSINRIPLPTPSSTPSSTTITRNHTNSNKQTMMMKPAEKDVEYFRETRKKLLLMERNFYHRREEYKTKKEILMMEAKASDSNKNMNDYLSEKNSRIRKKLKTHYSATPTLSSPLQCGAFISSSKDCFNKEAYFTPKIQQISSRSIATSSSISSNRSKLLQAPKSIFPNFSISKSSSNPFISNSSLTPKKPGGDSQSAVKSIKSDAKKRVAVAYNHHQQNYADFIPSFFSSTNNTNREPPRSKSSTFESKTSVITSSTNNKHIPFMEFADSISTTKQTPFTTSFSSSQQKLVSRETRIPTRKSNRTKKEPKSLTFPVTSSTREKGKITEHVNSVKHSYEVHATTVPPTQGKDIIVISDGSEEEDIPYKSSPVTATSNPEQNQQEQITDTSKWTSSATLLFEEENETENGGWDLGQEEIKEDKDLIQEGLDLEFNVEDDELDPWV</sequence>
<name>A0A9N8Z884_9GLOM</name>
<gene>
    <name evidence="2" type="ORF">ALEPTO_LOCUS2238</name>
</gene>
<reference evidence="2" key="1">
    <citation type="submission" date="2021-06" db="EMBL/GenBank/DDBJ databases">
        <authorList>
            <person name="Kallberg Y."/>
            <person name="Tangrot J."/>
            <person name="Rosling A."/>
        </authorList>
    </citation>
    <scope>NUCLEOTIDE SEQUENCE</scope>
    <source>
        <strain evidence="2">FL130A</strain>
    </source>
</reference>
<organism evidence="2 3">
    <name type="scientific">Ambispora leptoticha</name>
    <dbReference type="NCBI Taxonomy" id="144679"/>
    <lineage>
        <taxon>Eukaryota</taxon>
        <taxon>Fungi</taxon>
        <taxon>Fungi incertae sedis</taxon>
        <taxon>Mucoromycota</taxon>
        <taxon>Glomeromycotina</taxon>
        <taxon>Glomeromycetes</taxon>
        <taxon>Archaeosporales</taxon>
        <taxon>Ambisporaceae</taxon>
        <taxon>Ambispora</taxon>
    </lineage>
</organism>
<dbReference type="AlphaFoldDB" id="A0A9N8Z884"/>
<feature type="region of interest" description="Disordered" evidence="1">
    <location>
        <begin position="286"/>
        <end position="308"/>
    </location>
</feature>
<protein>
    <submittedName>
        <fullName evidence="2">12056_t:CDS:1</fullName>
    </submittedName>
</protein>
<accession>A0A9N8Z884</accession>
<feature type="region of interest" description="Disordered" evidence="1">
    <location>
        <begin position="389"/>
        <end position="435"/>
    </location>
</feature>
<feature type="region of interest" description="Disordered" evidence="1">
    <location>
        <begin position="342"/>
        <end position="364"/>
    </location>
</feature>
<feature type="region of interest" description="Disordered" evidence="1">
    <location>
        <begin position="112"/>
        <end position="135"/>
    </location>
</feature>
<proteinExistence type="predicted"/>
<feature type="compositionally biased region" description="Low complexity" evidence="1">
    <location>
        <begin position="286"/>
        <end position="295"/>
    </location>
</feature>
<feature type="region of interest" description="Disordered" evidence="1">
    <location>
        <begin position="471"/>
        <end position="501"/>
    </location>
</feature>
<dbReference type="Proteomes" id="UP000789508">
    <property type="component" value="Unassembled WGS sequence"/>
</dbReference>
<evidence type="ECO:0000256" key="1">
    <source>
        <dbReference type="SAM" id="MobiDB-lite"/>
    </source>
</evidence>
<dbReference type="EMBL" id="CAJVPS010000315">
    <property type="protein sequence ID" value="CAG8475894.1"/>
    <property type="molecule type" value="Genomic_DNA"/>
</dbReference>
<comment type="caution">
    <text evidence="2">The sequence shown here is derived from an EMBL/GenBank/DDBJ whole genome shotgun (WGS) entry which is preliminary data.</text>
</comment>
<feature type="compositionally biased region" description="Low complexity" evidence="1">
    <location>
        <begin position="389"/>
        <end position="400"/>
    </location>
</feature>
<evidence type="ECO:0000313" key="3">
    <source>
        <dbReference type="Proteomes" id="UP000789508"/>
    </source>
</evidence>
<feature type="compositionally biased region" description="Polar residues" evidence="1">
    <location>
        <begin position="480"/>
        <end position="501"/>
    </location>
</feature>